<evidence type="ECO:0008006" key="4">
    <source>
        <dbReference type="Google" id="ProtNLM"/>
    </source>
</evidence>
<accession>A0A098YUW0</accession>
<feature type="chain" id="PRO_5001942837" description="Lipocalin-like domain-containing protein" evidence="1">
    <location>
        <begin position="24"/>
        <end position="196"/>
    </location>
</feature>
<sequence length="196" mass="22075">MNKMKILKYFSLSLFLVAAIVFTGCSKSDDGNDKVELSDYAKNIVGTWETEGLTFSLADKQTSMNFNVEVKLNAIGGSKIYVNGQEFDAKMLKGLGVKLTADDFPVQRLQFDKDHKVTSYEYDDGWKANDEKSTYDIKNGVLSITSSHTISLKILSMEQNSCIFDALVFVEDMMKEDKLTEKFDVKSAQLKIKRIS</sequence>
<comment type="caution">
    <text evidence="2">The sequence shown here is derived from an EMBL/GenBank/DDBJ whole genome shotgun (WGS) entry which is preliminary data.</text>
</comment>
<dbReference type="OrthoDB" id="1081114at2"/>
<dbReference type="PROSITE" id="PS51257">
    <property type="entry name" value="PROKAR_LIPOPROTEIN"/>
    <property type="match status" value="1"/>
</dbReference>
<reference evidence="2 3" key="1">
    <citation type="submission" date="2014-07" db="EMBL/GenBank/DDBJ databases">
        <authorList>
            <person name="McCorrison J."/>
            <person name="Sanka R."/>
            <person name="Torralba M."/>
            <person name="Gillis M."/>
            <person name="Haft D.H."/>
            <person name="Methe B."/>
            <person name="Sutton G."/>
            <person name="Nelson K.E."/>
        </authorList>
    </citation>
    <scope>NUCLEOTIDE SEQUENCE [LARGE SCALE GENOMIC DNA]</scope>
    <source>
        <strain evidence="2 3">S9-PR14</strain>
    </source>
</reference>
<feature type="signal peptide" evidence="1">
    <location>
        <begin position="1"/>
        <end position="23"/>
    </location>
</feature>
<keyword evidence="1" id="KW-0732">Signal</keyword>
<dbReference type="AlphaFoldDB" id="A0A098YUW0"/>
<evidence type="ECO:0000313" key="2">
    <source>
        <dbReference type="EMBL" id="KGI23121.1"/>
    </source>
</evidence>
<organism evidence="2 3">
    <name type="scientific">Hoylesella timonensis S9-PR14</name>
    <dbReference type="NCBI Taxonomy" id="1401062"/>
    <lineage>
        <taxon>Bacteria</taxon>
        <taxon>Pseudomonadati</taxon>
        <taxon>Bacteroidota</taxon>
        <taxon>Bacteroidia</taxon>
        <taxon>Bacteroidales</taxon>
        <taxon>Prevotellaceae</taxon>
        <taxon>Hoylesella</taxon>
    </lineage>
</organism>
<dbReference type="Proteomes" id="UP000029723">
    <property type="component" value="Unassembled WGS sequence"/>
</dbReference>
<evidence type="ECO:0000256" key="1">
    <source>
        <dbReference type="SAM" id="SignalP"/>
    </source>
</evidence>
<evidence type="ECO:0000313" key="3">
    <source>
        <dbReference type="Proteomes" id="UP000029723"/>
    </source>
</evidence>
<protein>
    <recommendedName>
        <fullName evidence="4">Lipocalin-like domain-containing protein</fullName>
    </recommendedName>
</protein>
<dbReference type="RefSeq" id="WP_036925679.1">
    <property type="nucleotide sequence ID" value="NZ_JRPQ01000006.1"/>
</dbReference>
<gene>
    <name evidence="2" type="ORF">HMPREF9304_00550</name>
</gene>
<proteinExistence type="predicted"/>
<name>A0A098YUW0_9BACT</name>
<dbReference type="EMBL" id="JRPQ01000006">
    <property type="protein sequence ID" value="KGI23121.1"/>
    <property type="molecule type" value="Genomic_DNA"/>
</dbReference>